<proteinExistence type="predicted"/>
<organism evidence="2 3">
    <name type="scientific">Allacma fusca</name>
    <dbReference type="NCBI Taxonomy" id="39272"/>
    <lineage>
        <taxon>Eukaryota</taxon>
        <taxon>Metazoa</taxon>
        <taxon>Ecdysozoa</taxon>
        <taxon>Arthropoda</taxon>
        <taxon>Hexapoda</taxon>
        <taxon>Collembola</taxon>
        <taxon>Symphypleona</taxon>
        <taxon>Sminthuridae</taxon>
        <taxon>Allacma</taxon>
    </lineage>
</organism>
<dbReference type="AlphaFoldDB" id="A0A8J2J5N4"/>
<accession>A0A8J2J5N4</accession>
<protein>
    <submittedName>
        <fullName evidence="2">Uncharacterized protein</fullName>
    </submittedName>
</protein>
<evidence type="ECO:0000313" key="2">
    <source>
        <dbReference type="EMBL" id="CAG7690571.1"/>
    </source>
</evidence>
<evidence type="ECO:0000313" key="3">
    <source>
        <dbReference type="Proteomes" id="UP000708208"/>
    </source>
</evidence>
<sequence>MESVPLTPPVLQGTNASVKEKAKTNSTMTSSLADATASR</sequence>
<feature type="non-terminal residue" evidence="2">
    <location>
        <position position="1"/>
    </location>
</feature>
<feature type="compositionally biased region" description="Polar residues" evidence="1">
    <location>
        <begin position="24"/>
        <end position="39"/>
    </location>
</feature>
<reference evidence="2" key="1">
    <citation type="submission" date="2021-06" db="EMBL/GenBank/DDBJ databases">
        <authorList>
            <person name="Hodson N. C."/>
            <person name="Mongue J. A."/>
            <person name="Jaron S. K."/>
        </authorList>
    </citation>
    <scope>NUCLEOTIDE SEQUENCE</scope>
</reference>
<gene>
    <name evidence="2" type="ORF">AFUS01_LOCUS3531</name>
</gene>
<dbReference type="Proteomes" id="UP000708208">
    <property type="component" value="Unassembled WGS sequence"/>
</dbReference>
<feature type="region of interest" description="Disordered" evidence="1">
    <location>
        <begin position="1"/>
        <end position="39"/>
    </location>
</feature>
<dbReference type="EMBL" id="CAJVCH010021321">
    <property type="protein sequence ID" value="CAG7690571.1"/>
    <property type="molecule type" value="Genomic_DNA"/>
</dbReference>
<name>A0A8J2J5N4_9HEXA</name>
<comment type="caution">
    <text evidence="2">The sequence shown here is derived from an EMBL/GenBank/DDBJ whole genome shotgun (WGS) entry which is preliminary data.</text>
</comment>
<evidence type="ECO:0000256" key="1">
    <source>
        <dbReference type="SAM" id="MobiDB-lite"/>
    </source>
</evidence>
<keyword evidence="3" id="KW-1185">Reference proteome</keyword>